<evidence type="ECO:0000256" key="1">
    <source>
        <dbReference type="SAM" id="MobiDB-lite"/>
    </source>
</evidence>
<organism evidence="3 4">
    <name type="scientific">Microtetraspora malaysiensis</name>
    <dbReference type="NCBI Taxonomy" id="161358"/>
    <lineage>
        <taxon>Bacteria</taxon>
        <taxon>Bacillati</taxon>
        <taxon>Actinomycetota</taxon>
        <taxon>Actinomycetes</taxon>
        <taxon>Streptosporangiales</taxon>
        <taxon>Streptosporangiaceae</taxon>
        <taxon>Microtetraspora</taxon>
    </lineage>
</organism>
<name>A0ABW6SY29_9ACTN</name>
<keyword evidence="2" id="KW-1133">Transmembrane helix</keyword>
<evidence type="ECO:0000313" key="3">
    <source>
        <dbReference type="EMBL" id="MFF3669798.1"/>
    </source>
</evidence>
<keyword evidence="4" id="KW-1185">Reference proteome</keyword>
<keyword evidence="2" id="KW-0812">Transmembrane</keyword>
<proteinExistence type="predicted"/>
<feature type="transmembrane region" description="Helical" evidence="2">
    <location>
        <begin position="42"/>
        <end position="62"/>
    </location>
</feature>
<evidence type="ECO:0000313" key="4">
    <source>
        <dbReference type="Proteomes" id="UP001602013"/>
    </source>
</evidence>
<feature type="compositionally biased region" description="Basic and acidic residues" evidence="1">
    <location>
        <begin position="259"/>
        <end position="269"/>
    </location>
</feature>
<dbReference type="EMBL" id="JBIASD010000024">
    <property type="protein sequence ID" value="MFF3669798.1"/>
    <property type="molecule type" value="Genomic_DNA"/>
</dbReference>
<feature type="transmembrane region" description="Helical" evidence="2">
    <location>
        <begin position="177"/>
        <end position="197"/>
    </location>
</feature>
<gene>
    <name evidence="3" type="ORF">ACFYXI_29840</name>
</gene>
<keyword evidence="2" id="KW-0472">Membrane</keyword>
<evidence type="ECO:0008006" key="5">
    <source>
        <dbReference type="Google" id="ProtNLM"/>
    </source>
</evidence>
<feature type="region of interest" description="Disordered" evidence="1">
    <location>
        <begin position="247"/>
        <end position="285"/>
    </location>
</feature>
<comment type="caution">
    <text evidence="3">The sequence shown here is derived from an EMBL/GenBank/DDBJ whole genome shotgun (WGS) entry which is preliminary data.</text>
</comment>
<evidence type="ECO:0000256" key="2">
    <source>
        <dbReference type="SAM" id="Phobius"/>
    </source>
</evidence>
<reference evidence="3 4" key="1">
    <citation type="submission" date="2024-10" db="EMBL/GenBank/DDBJ databases">
        <title>The Natural Products Discovery Center: Release of the First 8490 Sequenced Strains for Exploring Actinobacteria Biosynthetic Diversity.</title>
        <authorList>
            <person name="Kalkreuter E."/>
            <person name="Kautsar S.A."/>
            <person name="Yang D."/>
            <person name="Bader C.D."/>
            <person name="Teijaro C.N."/>
            <person name="Fluegel L."/>
            <person name="Davis C.M."/>
            <person name="Simpson J.R."/>
            <person name="Lauterbach L."/>
            <person name="Steele A.D."/>
            <person name="Gui C."/>
            <person name="Meng S."/>
            <person name="Li G."/>
            <person name="Viehrig K."/>
            <person name="Ye F."/>
            <person name="Su P."/>
            <person name="Kiefer A.F."/>
            <person name="Nichols A."/>
            <person name="Cepeda A.J."/>
            <person name="Yan W."/>
            <person name="Fan B."/>
            <person name="Jiang Y."/>
            <person name="Adhikari A."/>
            <person name="Zheng C.-J."/>
            <person name="Schuster L."/>
            <person name="Cowan T.M."/>
            <person name="Smanski M.J."/>
            <person name="Chevrette M.G."/>
            <person name="De Carvalho L.P.S."/>
            <person name="Shen B."/>
        </authorList>
    </citation>
    <scope>NUCLEOTIDE SEQUENCE [LARGE SCALE GENOMIC DNA]</scope>
    <source>
        <strain evidence="3 4">NPDC002173</strain>
    </source>
</reference>
<dbReference type="RefSeq" id="WP_387416074.1">
    <property type="nucleotide sequence ID" value="NZ_JBIASD010000024.1"/>
</dbReference>
<dbReference type="InterPro" id="IPR025333">
    <property type="entry name" value="DUF4239"/>
</dbReference>
<accession>A0ABW6SY29</accession>
<dbReference type="Proteomes" id="UP001602013">
    <property type="component" value="Unassembled WGS sequence"/>
</dbReference>
<sequence length="285" mass="29775">MMVCVLAVAAAVGVVALAAFLFRKLDRGADDRDPGGPSAGHAGAMLSALFLLVFAIAIIVPWTTADAARQNTYAEGEAAVQTYWASTALPDPAAAEIQSRLRDYVGFVVDEEWPIMAQGELSPEGGALLNGLRAHVTSLKVTGDDAHDAKNAVLDGLADLSATRQQRAADAKATPPAGVLALSIVTGIVVILFPFMAGARPRGMALVPLVTMAALLGLGTYQAWDISHVFSGGLAVKPEALRAAAQEIQRIPQIPETPQKSEKSGKRPTTEIPQTPRAALTPQGR</sequence>
<dbReference type="Pfam" id="PF14023">
    <property type="entry name" value="Bestrophin-like"/>
    <property type="match status" value="1"/>
</dbReference>
<protein>
    <recommendedName>
        <fullName evidence="5">DUF4239 domain-containing protein</fullName>
    </recommendedName>
</protein>